<proteinExistence type="predicted"/>
<gene>
    <name evidence="1" type="ORF">C5O25_05970</name>
</gene>
<dbReference type="PANTHER" id="PTHR12558">
    <property type="entry name" value="CELL DIVISION CYCLE 16,23,27"/>
    <property type="match status" value="1"/>
</dbReference>
<organism evidence="1 2">
    <name type="scientific">Paramuribaculum intestinale</name>
    <dbReference type="NCBI Taxonomy" id="2094151"/>
    <lineage>
        <taxon>Bacteria</taxon>
        <taxon>Pseudomonadati</taxon>
        <taxon>Bacteroidota</taxon>
        <taxon>Bacteroidia</taxon>
        <taxon>Bacteroidales</taxon>
        <taxon>Muribaculaceae</taxon>
        <taxon>Paramuribaculum</taxon>
    </lineage>
</organism>
<dbReference type="Gene3D" id="1.25.40.10">
    <property type="entry name" value="Tetratricopeptide repeat domain"/>
    <property type="match status" value="1"/>
</dbReference>
<dbReference type="Proteomes" id="UP000244925">
    <property type="component" value="Unassembled WGS sequence"/>
</dbReference>
<dbReference type="AlphaFoldDB" id="A0A2V1IZD7"/>
<dbReference type="InterPro" id="IPR011990">
    <property type="entry name" value="TPR-like_helical_dom_sf"/>
</dbReference>
<dbReference type="RefSeq" id="WP_107035823.1">
    <property type="nucleotide sequence ID" value="NZ_CAQMKV010000009.1"/>
</dbReference>
<dbReference type="SUPFAM" id="SSF48452">
    <property type="entry name" value="TPR-like"/>
    <property type="match status" value="1"/>
</dbReference>
<comment type="caution">
    <text evidence="1">The sequence shown here is derived from an EMBL/GenBank/DDBJ whole genome shotgun (WGS) entry which is preliminary data.</text>
</comment>
<dbReference type="InterPro" id="IPR019734">
    <property type="entry name" value="TPR_rpt"/>
</dbReference>
<dbReference type="EMBL" id="PUBV01000009">
    <property type="protein sequence ID" value="PWB07906.1"/>
    <property type="molecule type" value="Genomic_DNA"/>
</dbReference>
<evidence type="ECO:0000313" key="2">
    <source>
        <dbReference type="Proteomes" id="UP000244925"/>
    </source>
</evidence>
<name>A0A2V1IZD7_9BACT</name>
<protein>
    <submittedName>
        <fullName evidence="1">Tetratricopeptide repeat protein</fullName>
    </submittedName>
</protein>
<reference evidence="2" key="1">
    <citation type="submission" date="2018-02" db="EMBL/GenBank/DDBJ databases">
        <authorList>
            <person name="Clavel T."/>
            <person name="Strowig T."/>
        </authorList>
    </citation>
    <scope>NUCLEOTIDE SEQUENCE [LARGE SCALE GENOMIC DNA]</scope>
    <source>
        <strain evidence="2">DSM 100764</strain>
    </source>
</reference>
<sequence>MSDSSLKTLHDNISDLISRRRLAQAIDQVEATLSVYNAPWQLRERIEKLRTDYGYLRRYALDGVADPGRTSLYDAIASQLLGMTDEVIRASRTADSPRLYFSTLRYENMQPDSSITSLLERYTENVRKTGLALFGGMDNAADDRSMRDVQEKLASRLFALLWVTHPLSDADAAAIEGFICDPTVGRGIKQQLISSLMLGALEIFDAARLRIMLSIYYRSGEISAELRLIALASLLIAMWGNRGRLSDRRLADMLAAASELPSWTSDLRMVFVRLLKATDTERITGKMEREVIPDMMKIKPELDRKIKELKDLSDLEGAMEENPEWEEVFERSGLAEKLRELNELQSDGGDVMMVTFSRLKNFPFFSDPANWFLVFDKDHSSISFFDAPEADALKELVAEMPYLCDSDKYSMMLSMNSIPEQQRAMMMQQFRAGNINFAEITASSLRPEAERAESEVNRYIQNLYRFFNLFRRKNEFTNPFAGFINLPEIDELSEWFDDAVFIRETAEFYFKRGYYAEALAMFGRLTDRGGSDQWQVYQKTAYCMQKLGRIEEALAMYGRSELTNPDNVWTLRRMAQCSRMLGRNGTAIEYYRRISALQSDDLLTTLNIGMCLMDLHRYEEAMKEFFKVEYLDEHSDRAWRPIVWCAFRMGDMARARAYSDKILASSPKAEDYLNAGHIELSAGHPREAASLYLKASEQPGKDSQWFLKAMEDDAVALKEAGVDDIIKAIVIEEII</sequence>
<dbReference type="GeneID" id="93424096"/>
<dbReference type="PANTHER" id="PTHR12558:SF13">
    <property type="entry name" value="CELL DIVISION CYCLE PROTEIN 27 HOMOLOG"/>
    <property type="match status" value="1"/>
</dbReference>
<keyword evidence="2" id="KW-1185">Reference proteome</keyword>
<evidence type="ECO:0000313" key="1">
    <source>
        <dbReference type="EMBL" id="PWB07906.1"/>
    </source>
</evidence>
<accession>A0A2V1IZD7</accession>
<dbReference type="SMART" id="SM00028">
    <property type="entry name" value="TPR"/>
    <property type="match status" value="4"/>
</dbReference>